<keyword evidence="2 4" id="KW-0547">Nucleotide-binding</keyword>
<feature type="binding site" evidence="4">
    <location>
        <position position="59"/>
    </location>
    <ligand>
        <name>substrate</name>
    </ligand>
</feature>
<dbReference type="SUPFAM" id="SSF100950">
    <property type="entry name" value="NagB/RpiA/CoA transferase-like"/>
    <property type="match status" value="1"/>
</dbReference>
<dbReference type="PIRSF" id="PIRSF006806">
    <property type="entry name" value="FTHF_cligase"/>
    <property type="match status" value="1"/>
</dbReference>
<dbReference type="EC" id="6.3.3.2" evidence="5"/>
<feature type="binding site" evidence="4">
    <location>
        <begin position="134"/>
        <end position="142"/>
    </location>
    <ligand>
        <name>ATP</name>
        <dbReference type="ChEBI" id="CHEBI:30616"/>
    </ligand>
</feature>
<dbReference type="GO" id="GO:0005524">
    <property type="term" value="F:ATP binding"/>
    <property type="evidence" value="ECO:0007669"/>
    <property type="project" value="UniProtKB-KW"/>
</dbReference>
<dbReference type="AlphaFoldDB" id="A0A4U1L5I8"/>
<evidence type="ECO:0000256" key="4">
    <source>
        <dbReference type="PIRSR" id="PIRSR006806-1"/>
    </source>
</evidence>
<dbReference type="PANTHER" id="PTHR23407:SF1">
    <property type="entry name" value="5-FORMYLTETRAHYDROFOLATE CYCLO-LIGASE"/>
    <property type="match status" value="1"/>
</dbReference>
<keyword evidence="6" id="KW-0436">Ligase</keyword>
<reference evidence="6 7" key="1">
    <citation type="submission" date="2019-04" db="EMBL/GenBank/DDBJ databases">
        <authorList>
            <person name="Yang Y."/>
            <person name="Wei D."/>
        </authorList>
    </citation>
    <scope>NUCLEOTIDE SEQUENCE [LARGE SCALE GENOMIC DNA]</scope>
    <source>
        <strain evidence="6 7">L-1-4w-11</strain>
    </source>
</reference>
<dbReference type="GO" id="GO:0009396">
    <property type="term" value="P:folic acid-containing compound biosynthetic process"/>
    <property type="evidence" value="ECO:0007669"/>
    <property type="project" value="TreeGrafter"/>
</dbReference>
<dbReference type="Proteomes" id="UP000309138">
    <property type="component" value="Unassembled WGS sequence"/>
</dbReference>
<dbReference type="Gene3D" id="3.40.50.10420">
    <property type="entry name" value="NagB/RpiA/CoA transferase-like"/>
    <property type="match status" value="1"/>
</dbReference>
<proteinExistence type="inferred from homology"/>
<keyword evidence="3 4" id="KW-0067">ATP-binding</keyword>
<protein>
    <recommendedName>
        <fullName evidence="5">5-formyltetrahydrofolate cyclo-ligase</fullName>
        <ecNumber evidence="5">6.3.3.2</ecNumber>
    </recommendedName>
</protein>
<comment type="cofactor">
    <cofactor evidence="5">
        <name>Mg(2+)</name>
        <dbReference type="ChEBI" id="CHEBI:18420"/>
    </cofactor>
</comment>
<evidence type="ECO:0000256" key="3">
    <source>
        <dbReference type="ARBA" id="ARBA00022840"/>
    </source>
</evidence>
<keyword evidence="5" id="KW-0479">Metal-binding</keyword>
<dbReference type="Pfam" id="PF01812">
    <property type="entry name" value="5-FTHF_cyc-lig"/>
    <property type="match status" value="1"/>
</dbReference>
<comment type="caution">
    <text evidence="6">The sequence shown here is derived from an EMBL/GenBank/DDBJ whole genome shotgun (WGS) entry which is preliminary data.</text>
</comment>
<dbReference type="GO" id="GO:0035999">
    <property type="term" value="P:tetrahydrofolate interconversion"/>
    <property type="evidence" value="ECO:0007669"/>
    <property type="project" value="TreeGrafter"/>
</dbReference>
<dbReference type="NCBIfam" id="TIGR02727">
    <property type="entry name" value="MTHFS_bact"/>
    <property type="match status" value="1"/>
</dbReference>
<comment type="catalytic activity">
    <reaction evidence="5">
        <text>(6S)-5-formyl-5,6,7,8-tetrahydrofolate + ATP = (6R)-5,10-methenyltetrahydrofolate + ADP + phosphate</text>
        <dbReference type="Rhea" id="RHEA:10488"/>
        <dbReference type="ChEBI" id="CHEBI:30616"/>
        <dbReference type="ChEBI" id="CHEBI:43474"/>
        <dbReference type="ChEBI" id="CHEBI:57455"/>
        <dbReference type="ChEBI" id="CHEBI:57457"/>
        <dbReference type="ChEBI" id="CHEBI:456216"/>
        <dbReference type="EC" id="6.3.3.2"/>
    </reaction>
</comment>
<dbReference type="GO" id="GO:0046872">
    <property type="term" value="F:metal ion binding"/>
    <property type="evidence" value="ECO:0007669"/>
    <property type="project" value="UniProtKB-KW"/>
</dbReference>
<dbReference type="PANTHER" id="PTHR23407">
    <property type="entry name" value="ATPASE INHIBITOR/5-FORMYLTETRAHYDROFOLATE CYCLO-LIGASE"/>
    <property type="match status" value="1"/>
</dbReference>
<evidence type="ECO:0000256" key="5">
    <source>
        <dbReference type="RuleBase" id="RU361279"/>
    </source>
</evidence>
<dbReference type="InterPro" id="IPR037171">
    <property type="entry name" value="NagB/RpiA_transferase-like"/>
</dbReference>
<dbReference type="OrthoDB" id="9801938at2"/>
<keyword evidence="7" id="KW-1185">Reference proteome</keyword>
<accession>A0A4U1L5I8</accession>
<organism evidence="6 7">
    <name type="scientific">Sphingomonas baiyangensis</name>
    <dbReference type="NCBI Taxonomy" id="2572576"/>
    <lineage>
        <taxon>Bacteria</taxon>
        <taxon>Pseudomonadati</taxon>
        <taxon>Pseudomonadota</taxon>
        <taxon>Alphaproteobacteria</taxon>
        <taxon>Sphingomonadales</taxon>
        <taxon>Sphingomonadaceae</taxon>
        <taxon>Sphingomonas</taxon>
    </lineage>
</organism>
<gene>
    <name evidence="6" type="ORF">FBR43_10060</name>
</gene>
<dbReference type="RefSeq" id="WP_136943011.1">
    <property type="nucleotide sequence ID" value="NZ_SWKR01000002.1"/>
</dbReference>
<evidence type="ECO:0000256" key="1">
    <source>
        <dbReference type="ARBA" id="ARBA00010638"/>
    </source>
</evidence>
<name>A0A4U1L5I8_9SPHN</name>
<keyword evidence="5" id="KW-0460">Magnesium</keyword>
<dbReference type="InterPro" id="IPR002698">
    <property type="entry name" value="FTHF_cligase"/>
</dbReference>
<evidence type="ECO:0000313" key="7">
    <source>
        <dbReference type="Proteomes" id="UP000309138"/>
    </source>
</evidence>
<evidence type="ECO:0000256" key="2">
    <source>
        <dbReference type="ARBA" id="ARBA00022741"/>
    </source>
</evidence>
<feature type="binding site" evidence="4">
    <location>
        <position position="54"/>
    </location>
    <ligand>
        <name>substrate</name>
    </ligand>
</feature>
<feature type="binding site" evidence="4">
    <location>
        <begin position="11"/>
        <end position="15"/>
    </location>
    <ligand>
        <name>ATP</name>
        <dbReference type="ChEBI" id="CHEBI:30616"/>
    </ligand>
</feature>
<dbReference type="GO" id="GO:0030272">
    <property type="term" value="F:5-formyltetrahydrofolate cyclo-ligase activity"/>
    <property type="evidence" value="ECO:0007669"/>
    <property type="project" value="UniProtKB-EC"/>
</dbReference>
<evidence type="ECO:0000313" key="6">
    <source>
        <dbReference type="EMBL" id="TKD52221.1"/>
    </source>
</evidence>
<comment type="similarity">
    <text evidence="1 5">Belongs to the 5-formyltetrahydrofolate cyclo-ligase family.</text>
</comment>
<dbReference type="InterPro" id="IPR024185">
    <property type="entry name" value="FTHF_cligase-like_sf"/>
</dbReference>
<sequence length="190" mass="20451">MIDTDAIAARKRAIRSDMRAARAAFAHSVDARAIVPPPAYLERLAARPIVATYLPIGGEADPALLVDSARAAGCTLALPFVTSRAEPIRFVIWDEGVPLESGPFGLRQPPADACTIDPAIVLVPLVAFDARCHRLGQGAGHYDRALAARSRAWRLGVAWSMQQVESVPVDAFDVPLDAIVTERDYLEGRS</sequence>
<dbReference type="EMBL" id="SWKR01000002">
    <property type="protein sequence ID" value="TKD52221.1"/>
    <property type="molecule type" value="Genomic_DNA"/>
</dbReference>